<dbReference type="EMBL" id="CP045997">
    <property type="protein sequence ID" value="QHW00376.1"/>
    <property type="molecule type" value="Genomic_DNA"/>
</dbReference>
<protein>
    <submittedName>
        <fullName evidence="3">Gfo/Idh/MocA family oxidoreductase</fullName>
    </submittedName>
</protein>
<dbReference type="SUPFAM" id="SSF55347">
    <property type="entry name" value="Glyceraldehyde-3-phosphate dehydrogenase-like, C-terminal domain"/>
    <property type="match status" value="1"/>
</dbReference>
<dbReference type="Pfam" id="PF02894">
    <property type="entry name" value="GFO_IDH_MocA_C"/>
    <property type="match status" value="1"/>
</dbReference>
<organism evidence="3 4">
    <name type="scientific">Spirosoma endbachense</name>
    <dbReference type="NCBI Taxonomy" id="2666025"/>
    <lineage>
        <taxon>Bacteria</taxon>
        <taxon>Pseudomonadati</taxon>
        <taxon>Bacteroidota</taxon>
        <taxon>Cytophagia</taxon>
        <taxon>Cytophagales</taxon>
        <taxon>Cytophagaceae</taxon>
        <taxon>Spirosoma</taxon>
    </lineage>
</organism>
<dbReference type="PANTHER" id="PTHR43818">
    <property type="entry name" value="BCDNA.GH03377"/>
    <property type="match status" value="1"/>
</dbReference>
<dbReference type="PANTHER" id="PTHR43818:SF5">
    <property type="entry name" value="OXIDOREDUCTASE FAMILY PROTEIN"/>
    <property type="match status" value="1"/>
</dbReference>
<dbReference type="Gene3D" id="3.30.360.10">
    <property type="entry name" value="Dihydrodipicolinate Reductase, domain 2"/>
    <property type="match status" value="1"/>
</dbReference>
<dbReference type="Pfam" id="PF01408">
    <property type="entry name" value="GFO_IDH_MocA"/>
    <property type="match status" value="1"/>
</dbReference>
<feature type="domain" description="Gfo/Idh/MocA-like oxidoreductase C-terminal" evidence="2">
    <location>
        <begin position="208"/>
        <end position="404"/>
    </location>
</feature>
<dbReference type="KEGG" id="senf:GJR95_37480"/>
<dbReference type="RefSeq" id="WP_162390767.1">
    <property type="nucleotide sequence ID" value="NZ_CP045997.1"/>
</dbReference>
<feature type="domain" description="Gfo/Idh/MocA-like oxidoreductase N-terminal" evidence="1">
    <location>
        <begin position="36"/>
        <end position="156"/>
    </location>
</feature>
<dbReference type="SUPFAM" id="SSF51735">
    <property type="entry name" value="NAD(P)-binding Rossmann-fold domains"/>
    <property type="match status" value="1"/>
</dbReference>
<name>A0A6P1W5S7_9BACT</name>
<evidence type="ECO:0000259" key="2">
    <source>
        <dbReference type="Pfam" id="PF02894"/>
    </source>
</evidence>
<proteinExistence type="predicted"/>
<sequence>MDRRKFIKHTAVATASTTILNFPIYGKNAPSNKAVVAVMGVNSRGAYHAKSFSKLPNVEVAYLCDVEDKAIKNGLDAVKDASRQPAIIKDIRELVTKKDFDALLIAAPDHWHAPAALLGVANGKHVYVEKPCGQNPYESEMLVQARDKYGKLIQVGSQRRSFPTLIEAVQEVRAGAIGNPYFAKAWYTNSRKSIGIGKKVAVPSTLDFNLWQGPAPRQDYRDNLVHYNWHWFWNWGTGEACNNGNHEIDCCRWFMGVDFPSKVTSSGGRYAYKDDWQTPDTQVATFEFDNGKAITWEGRSCSSYPIDGSGRGFIIYGDKGTLVNKGGGDYQIYDDKNKLVKEIKPSTKLDPNNTISATGDLELTHFTNFVETIRENTKLTAPIEEGHKSVLLCHLANISQRTGSTLHCDTTNGHIKDNKAATQLWKREYEKGWEMRVS</sequence>
<gene>
    <name evidence="3" type="ORF">GJR95_37480</name>
</gene>
<dbReference type="InterPro" id="IPR050463">
    <property type="entry name" value="Gfo/Idh/MocA_oxidrdct_glycsds"/>
</dbReference>
<evidence type="ECO:0000313" key="4">
    <source>
        <dbReference type="Proteomes" id="UP000464577"/>
    </source>
</evidence>
<dbReference type="Gene3D" id="3.40.50.720">
    <property type="entry name" value="NAD(P)-binding Rossmann-like Domain"/>
    <property type="match status" value="1"/>
</dbReference>
<dbReference type="GO" id="GO:0000166">
    <property type="term" value="F:nucleotide binding"/>
    <property type="evidence" value="ECO:0007669"/>
    <property type="project" value="InterPro"/>
</dbReference>
<dbReference type="AlphaFoldDB" id="A0A6P1W5S7"/>
<evidence type="ECO:0000259" key="1">
    <source>
        <dbReference type="Pfam" id="PF01408"/>
    </source>
</evidence>
<dbReference type="InterPro" id="IPR036291">
    <property type="entry name" value="NAD(P)-bd_dom_sf"/>
</dbReference>
<dbReference type="InterPro" id="IPR000683">
    <property type="entry name" value="Gfo/Idh/MocA-like_OxRdtase_N"/>
</dbReference>
<keyword evidence="4" id="KW-1185">Reference proteome</keyword>
<evidence type="ECO:0000313" key="3">
    <source>
        <dbReference type="EMBL" id="QHW00376.1"/>
    </source>
</evidence>
<dbReference type="InterPro" id="IPR004104">
    <property type="entry name" value="Gfo/Idh/MocA-like_OxRdtase_C"/>
</dbReference>
<reference evidence="3 4" key="1">
    <citation type="submission" date="2019-11" db="EMBL/GenBank/DDBJ databases">
        <title>Spirosoma endbachense sp. nov., isolated from a natural salt meadow.</title>
        <authorList>
            <person name="Rojas J."/>
            <person name="Ambika Manirajan B."/>
            <person name="Ratering S."/>
            <person name="Suarez C."/>
            <person name="Geissler-Plaum R."/>
            <person name="Schnell S."/>
        </authorList>
    </citation>
    <scope>NUCLEOTIDE SEQUENCE [LARGE SCALE GENOMIC DNA]</scope>
    <source>
        <strain evidence="3 4">I-24</strain>
    </source>
</reference>
<dbReference type="Proteomes" id="UP000464577">
    <property type="component" value="Chromosome"/>
</dbReference>
<accession>A0A6P1W5S7</accession>